<dbReference type="STRING" id="46914.JP75_12545"/>
<evidence type="ECO:0000256" key="3">
    <source>
        <dbReference type="ARBA" id="ARBA00030757"/>
    </source>
</evidence>
<sequence>MDEYRSARMAMIDSQLRTSGVTERRLLAAIAEVPREIFVADGRKPVAYVDDLQPLASGQRFILSPAHFGRIAQLAEIADNSRVLDVGAASGYSTAVLAGVGGQVVGVEFDADLASRANTHLAQLGIENARVIAGGIEAVGEGPFDAIVVEGAVDAEPDDLIRLLAPGGRLVVPILQRGIAVIHVFQRHDDSVMFTSEFDATMPRLWSWAQKDEFVF</sequence>
<dbReference type="GO" id="GO:0004719">
    <property type="term" value="F:protein-L-isoaspartate (D-aspartate) O-methyltransferase activity"/>
    <property type="evidence" value="ECO:0007669"/>
    <property type="project" value="InterPro"/>
</dbReference>
<protein>
    <recommendedName>
        <fullName evidence="2">Protein-L-isoaspartate O-methyltransferase</fullName>
    </recommendedName>
    <alternativeName>
        <fullName evidence="3">Protein L-isoaspartyl methyltransferase</fullName>
    </alternativeName>
</protein>
<proteinExistence type="inferred from homology"/>
<comment type="caution">
    <text evidence="4">The sequence shown here is derived from an EMBL/GenBank/DDBJ whole genome shotgun (WGS) entry which is preliminary data.</text>
</comment>
<dbReference type="PANTHER" id="PTHR11579:SF18">
    <property type="entry name" value="PROTEIN-L-ISOASPARTATE O-METHYLTRANSFERASE"/>
    <property type="match status" value="1"/>
</dbReference>
<evidence type="ECO:0000256" key="1">
    <source>
        <dbReference type="ARBA" id="ARBA00005369"/>
    </source>
</evidence>
<name>A0A087M1R4_9HYPH</name>
<evidence type="ECO:0000313" key="4">
    <source>
        <dbReference type="EMBL" id="KFL30817.1"/>
    </source>
</evidence>
<evidence type="ECO:0000313" key="5">
    <source>
        <dbReference type="Proteomes" id="UP000028981"/>
    </source>
</evidence>
<gene>
    <name evidence="4" type="ORF">JP75_12545</name>
</gene>
<dbReference type="AlphaFoldDB" id="A0A087M1R4"/>
<dbReference type="EMBL" id="JQGC01000010">
    <property type="protein sequence ID" value="KFL30817.1"/>
    <property type="molecule type" value="Genomic_DNA"/>
</dbReference>
<keyword evidence="5" id="KW-1185">Reference proteome</keyword>
<dbReference type="PANTHER" id="PTHR11579">
    <property type="entry name" value="PROTEIN-L-ISOASPARTATE O-METHYLTRANSFERASE"/>
    <property type="match status" value="1"/>
</dbReference>
<dbReference type="GO" id="GO:0005737">
    <property type="term" value="C:cytoplasm"/>
    <property type="evidence" value="ECO:0007669"/>
    <property type="project" value="TreeGrafter"/>
</dbReference>
<accession>A0A087M1R4</accession>
<dbReference type="Gene3D" id="3.40.50.150">
    <property type="entry name" value="Vaccinia Virus protein VP39"/>
    <property type="match status" value="1"/>
</dbReference>
<evidence type="ECO:0000256" key="2">
    <source>
        <dbReference type="ARBA" id="ARBA00013346"/>
    </source>
</evidence>
<dbReference type="CDD" id="cd02440">
    <property type="entry name" value="AdoMet_MTases"/>
    <property type="match status" value="1"/>
</dbReference>
<dbReference type="SUPFAM" id="SSF53335">
    <property type="entry name" value="S-adenosyl-L-methionine-dependent methyltransferases"/>
    <property type="match status" value="1"/>
</dbReference>
<dbReference type="Proteomes" id="UP000028981">
    <property type="component" value="Unassembled WGS sequence"/>
</dbReference>
<dbReference type="Pfam" id="PF01135">
    <property type="entry name" value="PCMT"/>
    <property type="match status" value="1"/>
</dbReference>
<dbReference type="InterPro" id="IPR000682">
    <property type="entry name" value="PCMT"/>
</dbReference>
<comment type="similarity">
    <text evidence="1">Belongs to the methyltransferase superfamily. L-isoaspartyl/D-aspartyl protein methyltransferase family.</text>
</comment>
<organism evidence="4 5">
    <name type="scientific">Devosia riboflavina</name>
    <dbReference type="NCBI Taxonomy" id="46914"/>
    <lineage>
        <taxon>Bacteria</taxon>
        <taxon>Pseudomonadati</taxon>
        <taxon>Pseudomonadota</taxon>
        <taxon>Alphaproteobacteria</taxon>
        <taxon>Hyphomicrobiales</taxon>
        <taxon>Devosiaceae</taxon>
        <taxon>Devosia</taxon>
    </lineage>
</organism>
<reference evidence="4 5" key="1">
    <citation type="submission" date="2014-08" db="EMBL/GenBank/DDBJ databases">
        <authorList>
            <person name="Hassan Y.I."/>
            <person name="Lepp D."/>
            <person name="Zhou T."/>
        </authorList>
    </citation>
    <scope>NUCLEOTIDE SEQUENCE [LARGE SCALE GENOMIC DNA]</scope>
    <source>
        <strain evidence="4 5">IFO13584</strain>
    </source>
</reference>
<dbReference type="InterPro" id="IPR029063">
    <property type="entry name" value="SAM-dependent_MTases_sf"/>
</dbReference>